<gene>
    <name evidence="1" type="ORF">DS2_19116</name>
</gene>
<protein>
    <submittedName>
        <fullName evidence="1">Uncharacterized protein</fullName>
    </submittedName>
</protein>
<reference evidence="1 2" key="1">
    <citation type="journal article" date="2014" name="Genome Announc.">
        <title>Draft Genome Sequence of the Agar-Degrading Bacterium Catenovulum sp. Strain DS-2, Isolated from Intestines of Haliotis diversicolor.</title>
        <authorList>
            <person name="Shan D."/>
            <person name="Li X."/>
            <person name="Gu Z."/>
            <person name="Wei G."/>
            <person name="Gao Z."/>
            <person name="Shao Z."/>
        </authorList>
    </citation>
    <scope>NUCLEOTIDE SEQUENCE [LARGE SCALE GENOMIC DNA]</scope>
    <source>
        <strain evidence="1 2">DS-2</strain>
    </source>
</reference>
<sequence length="235" mass="26938">MMMAKPIKLACPNCKTVHRYSRITSINDIWSEHVSDGYISGFDIGATKVCSNCDYLIKDCNALENLGLVDGTQVYEDSSRGQKFWRYEPECVVDTDLQLPELKWPKLKDWIAAYKSDFVSTELKLSYATSAMHEFNQLANKGDELDNQQLKLIELYRDDILEIENILIDRAQETNKPVDKLLAADIYRRRGDFESAAGILDSIDCLDITAKVSYMRKWIMAGSTKLEVFPSYYNK</sequence>
<dbReference type="OrthoDB" id="1100984at2"/>
<keyword evidence="2" id="KW-1185">Reference proteome</keyword>
<dbReference type="EMBL" id="ARZY01000075">
    <property type="protein sequence ID" value="EWH08098.1"/>
    <property type="molecule type" value="Genomic_DNA"/>
</dbReference>
<proteinExistence type="predicted"/>
<dbReference type="AlphaFoldDB" id="W7QIZ4"/>
<organism evidence="1 2">
    <name type="scientific">Catenovulum agarivorans DS-2</name>
    <dbReference type="NCBI Taxonomy" id="1328313"/>
    <lineage>
        <taxon>Bacteria</taxon>
        <taxon>Pseudomonadati</taxon>
        <taxon>Pseudomonadota</taxon>
        <taxon>Gammaproteobacteria</taxon>
        <taxon>Alteromonadales</taxon>
        <taxon>Alteromonadaceae</taxon>
        <taxon>Catenovulum</taxon>
    </lineage>
</organism>
<accession>W7QIZ4</accession>
<dbReference type="RefSeq" id="WP_035016695.1">
    <property type="nucleotide sequence ID" value="NZ_ARZY01000075.1"/>
</dbReference>
<name>W7QIZ4_9ALTE</name>
<dbReference type="Proteomes" id="UP000019276">
    <property type="component" value="Unassembled WGS sequence"/>
</dbReference>
<comment type="caution">
    <text evidence="1">The sequence shown here is derived from an EMBL/GenBank/DDBJ whole genome shotgun (WGS) entry which is preliminary data.</text>
</comment>
<evidence type="ECO:0000313" key="1">
    <source>
        <dbReference type="EMBL" id="EWH08098.1"/>
    </source>
</evidence>
<evidence type="ECO:0000313" key="2">
    <source>
        <dbReference type="Proteomes" id="UP000019276"/>
    </source>
</evidence>